<dbReference type="PANTHER" id="PTHR42085:SF8">
    <property type="entry name" value="F-BOX DOMAIN-CONTAINING PROTEIN"/>
    <property type="match status" value="1"/>
</dbReference>
<dbReference type="AlphaFoldDB" id="A0AA43QKW5"/>
<comment type="caution">
    <text evidence="3">The sequence shown here is derived from an EMBL/GenBank/DDBJ whole genome shotgun (WGS) entry which is preliminary data.</text>
</comment>
<dbReference type="InterPro" id="IPR056632">
    <property type="entry name" value="DUF7730"/>
</dbReference>
<dbReference type="EMBL" id="JAPUFD010000003">
    <property type="protein sequence ID" value="MDI1486185.1"/>
    <property type="molecule type" value="Genomic_DNA"/>
</dbReference>
<reference evidence="3" key="1">
    <citation type="journal article" date="2023" name="Genome Biol. Evol.">
        <title>First Whole Genome Sequence and Flow Cytometry Genome Size Data for the Lichen-Forming Fungus Ramalina farinacea (Ascomycota).</title>
        <authorList>
            <person name="Llewellyn T."/>
            <person name="Mian S."/>
            <person name="Hill R."/>
            <person name="Leitch I.J."/>
            <person name="Gaya E."/>
        </authorList>
    </citation>
    <scope>NUCLEOTIDE SEQUENCE</scope>
    <source>
        <strain evidence="3">LIQ254RAFAR</strain>
    </source>
</reference>
<proteinExistence type="predicted"/>
<protein>
    <recommendedName>
        <fullName evidence="2">DUF7730 domain-containing protein</fullName>
    </recommendedName>
</protein>
<evidence type="ECO:0000256" key="1">
    <source>
        <dbReference type="SAM" id="MobiDB-lite"/>
    </source>
</evidence>
<feature type="domain" description="DUF7730" evidence="2">
    <location>
        <begin position="79"/>
        <end position="211"/>
    </location>
</feature>
<sequence length="314" mass="35367">MTPLVDHPTIAPTPPALRTSKRKRAVVKYYDSDSSDEEAEDSLDDFSKDEVQPSNKKRKSTKAANVSNKPLPKKKIFPFNLLPAEIKNQIYELVLVSPDPIFLVSKIKALRRLVVRDIMTDKNASGDRRRSVMYNSWRRRLLPSNDGASTPTKLMFMVPNLMLLSKQVYAETQPMLYSANDFVLEDTTALHTFLARIGHKNVATLKDLTINGWGHTKAHKAMNFPALTLLGGATKLERIDFNCSITYGGANNAAKQLYRDGHLWFEARGLAAVDVMSFAKSQLVSTTWKRGAYAEEKQESSEDVREALKKFMNL</sequence>
<evidence type="ECO:0000259" key="2">
    <source>
        <dbReference type="Pfam" id="PF24864"/>
    </source>
</evidence>
<dbReference type="Proteomes" id="UP001161017">
    <property type="component" value="Unassembled WGS sequence"/>
</dbReference>
<organism evidence="3 4">
    <name type="scientific">Ramalina farinacea</name>
    <dbReference type="NCBI Taxonomy" id="258253"/>
    <lineage>
        <taxon>Eukaryota</taxon>
        <taxon>Fungi</taxon>
        <taxon>Dikarya</taxon>
        <taxon>Ascomycota</taxon>
        <taxon>Pezizomycotina</taxon>
        <taxon>Lecanoromycetes</taxon>
        <taxon>OSLEUM clade</taxon>
        <taxon>Lecanoromycetidae</taxon>
        <taxon>Lecanorales</taxon>
        <taxon>Lecanorineae</taxon>
        <taxon>Ramalinaceae</taxon>
        <taxon>Ramalina</taxon>
    </lineage>
</organism>
<feature type="compositionally biased region" description="Acidic residues" evidence="1">
    <location>
        <begin position="33"/>
        <end position="44"/>
    </location>
</feature>
<dbReference type="PANTHER" id="PTHR42085">
    <property type="entry name" value="F-BOX DOMAIN-CONTAINING PROTEIN"/>
    <property type="match status" value="1"/>
</dbReference>
<accession>A0AA43QKW5</accession>
<feature type="region of interest" description="Disordered" evidence="1">
    <location>
        <begin position="1"/>
        <end position="67"/>
    </location>
</feature>
<dbReference type="Pfam" id="PF24864">
    <property type="entry name" value="DUF7730"/>
    <property type="match status" value="1"/>
</dbReference>
<name>A0AA43QKW5_9LECA</name>
<evidence type="ECO:0000313" key="4">
    <source>
        <dbReference type="Proteomes" id="UP001161017"/>
    </source>
</evidence>
<gene>
    <name evidence="3" type="ORF">OHK93_005411</name>
</gene>
<evidence type="ECO:0000313" key="3">
    <source>
        <dbReference type="EMBL" id="MDI1486185.1"/>
    </source>
</evidence>
<keyword evidence="4" id="KW-1185">Reference proteome</keyword>
<dbReference type="InterPro" id="IPR038883">
    <property type="entry name" value="AN11006-like"/>
</dbReference>